<organism evidence="1 2">
    <name type="scientific">Romanomermis culicivorax</name>
    <name type="common">Nematode worm</name>
    <dbReference type="NCBI Taxonomy" id="13658"/>
    <lineage>
        <taxon>Eukaryota</taxon>
        <taxon>Metazoa</taxon>
        <taxon>Ecdysozoa</taxon>
        <taxon>Nematoda</taxon>
        <taxon>Enoplea</taxon>
        <taxon>Dorylaimia</taxon>
        <taxon>Mermithida</taxon>
        <taxon>Mermithoidea</taxon>
        <taxon>Mermithidae</taxon>
        <taxon>Romanomermis</taxon>
    </lineage>
</organism>
<keyword evidence="1" id="KW-1185">Reference proteome</keyword>
<protein>
    <submittedName>
        <fullName evidence="2">Uncharacterized protein</fullName>
    </submittedName>
</protein>
<evidence type="ECO:0000313" key="2">
    <source>
        <dbReference type="WBParaSite" id="nRc.2.0.1.t32429-RA"/>
    </source>
</evidence>
<reference evidence="2" key="1">
    <citation type="submission" date="2022-11" db="UniProtKB">
        <authorList>
            <consortium name="WormBaseParasite"/>
        </authorList>
    </citation>
    <scope>IDENTIFICATION</scope>
</reference>
<evidence type="ECO:0000313" key="1">
    <source>
        <dbReference type="Proteomes" id="UP000887565"/>
    </source>
</evidence>
<dbReference type="AlphaFoldDB" id="A0A915K290"/>
<accession>A0A915K290</accession>
<proteinExistence type="predicted"/>
<sequence>MVDGDFTTLLASGMGGGDMAHQSGMSKWRIVLTCQVSTPLQSKLWQGCSHQFKLDKQQRQLHVCDKVLQ</sequence>
<name>A0A915K290_ROMCU</name>
<dbReference type="Proteomes" id="UP000887565">
    <property type="component" value="Unplaced"/>
</dbReference>
<dbReference type="WBParaSite" id="nRc.2.0.1.t32429-RA">
    <property type="protein sequence ID" value="nRc.2.0.1.t32429-RA"/>
    <property type="gene ID" value="nRc.2.0.1.g32429"/>
</dbReference>